<organism evidence="1 2">
    <name type="scientific">Puccinia striiformis f. sp. tritici</name>
    <dbReference type="NCBI Taxonomy" id="168172"/>
    <lineage>
        <taxon>Eukaryota</taxon>
        <taxon>Fungi</taxon>
        <taxon>Dikarya</taxon>
        <taxon>Basidiomycota</taxon>
        <taxon>Pucciniomycotina</taxon>
        <taxon>Pucciniomycetes</taxon>
        <taxon>Pucciniales</taxon>
        <taxon>Pucciniaceae</taxon>
        <taxon>Puccinia</taxon>
    </lineage>
</organism>
<dbReference type="Proteomes" id="UP001060170">
    <property type="component" value="Chromosome 9"/>
</dbReference>
<reference evidence="1 2" key="3">
    <citation type="journal article" date="2022" name="Microbiol. Spectr.">
        <title>Folding features and dynamics of 3D genome architecture in plant fungal pathogens.</title>
        <authorList>
            <person name="Xia C."/>
        </authorList>
    </citation>
    <scope>NUCLEOTIDE SEQUENCE [LARGE SCALE GENOMIC DNA]</scope>
    <source>
        <strain evidence="1 2">93-210</strain>
    </source>
</reference>
<protein>
    <submittedName>
        <fullName evidence="1">Uncharacterized protein</fullName>
    </submittedName>
</protein>
<evidence type="ECO:0000313" key="1">
    <source>
        <dbReference type="EMBL" id="KAI7948103.1"/>
    </source>
</evidence>
<evidence type="ECO:0000313" key="2">
    <source>
        <dbReference type="Proteomes" id="UP001060170"/>
    </source>
</evidence>
<reference evidence="2" key="2">
    <citation type="journal article" date="2018" name="Mol. Plant Microbe Interact.">
        <title>Genome sequence resources for the wheat stripe rust pathogen (Puccinia striiformis f. sp. tritici) and the barley stripe rust pathogen (Puccinia striiformis f. sp. hordei).</title>
        <authorList>
            <person name="Xia C."/>
            <person name="Wang M."/>
            <person name="Yin C."/>
            <person name="Cornejo O.E."/>
            <person name="Hulbert S.H."/>
            <person name="Chen X."/>
        </authorList>
    </citation>
    <scope>NUCLEOTIDE SEQUENCE [LARGE SCALE GENOMIC DNA]</scope>
    <source>
        <strain evidence="2">93-210</strain>
    </source>
</reference>
<gene>
    <name evidence="1" type="ORF">MJO28_010011</name>
</gene>
<reference evidence="2" key="1">
    <citation type="journal article" date="2018" name="BMC Genomics">
        <title>Genomic insights into host adaptation between the wheat stripe rust pathogen (Puccinia striiformis f. sp. tritici) and the barley stripe rust pathogen (Puccinia striiformis f. sp. hordei).</title>
        <authorList>
            <person name="Xia C."/>
            <person name="Wang M."/>
            <person name="Yin C."/>
            <person name="Cornejo O.E."/>
            <person name="Hulbert S.H."/>
            <person name="Chen X."/>
        </authorList>
    </citation>
    <scope>NUCLEOTIDE SEQUENCE [LARGE SCALE GENOMIC DNA]</scope>
    <source>
        <strain evidence="2">93-210</strain>
    </source>
</reference>
<proteinExistence type="predicted"/>
<dbReference type="EMBL" id="CM045873">
    <property type="protein sequence ID" value="KAI7948103.1"/>
    <property type="molecule type" value="Genomic_DNA"/>
</dbReference>
<sequence>MSRSLRSIRYRENARDDSNRKCLRVCCPSNQRQSAASGGAFRRTCFYRPIEAWNMPDASRSEGAWRRPAGSVPHQGLAAAVLGGAGCHRDYNLTRAEELDDSPFRMSPHPICIQLNCQAASQECRH</sequence>
<accession>A0ACC0E9K8</accession>
<keyword evidence="2" id="KW-1185">Reference proteome</keyword>
<comment type="caution">
    <text evidence="1">The sequence shown here is derived from an EMBL/GenBank/DDBJ whole genome shotgun (WGS) entry which is preliminary data.</text>
</comment>
<name>A0ACC0E9K8_9BASI</name>